<name>A0ABM8UEP0_9GAMM</name>
<evidence type="ECO:0008006" key="3">
    <source>
        <dbReference type="Google" id="ProtNLM"/>
    </source>
</evidence>
<organism evidence="1 2">
    <name type="scientific">Novilysobacter luteus</name>
    <dbReference type="NCBI Taxonomy" id="2822368"/>
    <lineage>
        <taxon>Bacteria</taxon>
        <taxon>Pseudomonadati</taxon>
        <taxon>Pseudomonadota</taxon>
        <taxon>Gammaproteobacteria</taxon>
        <taxon>Lysobacterales</taxon>
        <taxon>Lysobacteraceae</taxon>
        <taxon>Novilysobacter</taxon>
    </lineage>
</organism>
<sequence length="288" mass="31992">MRYIRRLRVDDLAVITTIAGNKRIPVANRAIFDSVSGKLPAAYKEYLKVRGCPVSLLPMATSDEQKKRLKSLYASEVVGLEFIEEVRNRLSPEVCPMCGKPSNGGEVDHFVEKHTHPEFSFFSPNLVPACKCNGRRTACWVGGVRVRPLHPYFDKILRRRLVRANFEGAFASPTVNVVTVGGFGAYRDRVEAHVRSIMIPNGVQVWLAKQWELLLLSPLKHLSLTTSPASVPELRAHLTSLRDRADLMYGSLNGWEAVWLTGLIANPRALRGVWMLLGGSPIGAIPAL</sequence>
<gene>
    <name evidence="1" type="ORF">LYB30171_01097</name>
</gene>
<accession>A0ABM8UEP0</accession>
<evidence type="ECO:0000313" key="1">
    <source>
        <dbReference type="EMBL" id="CAG4971969.1"/>
    </source>
</evidence>
<reference evidence="1 2" key="1">
    <citation type="submission" date="2021-04" db="EMBL/GenBank/DDBJ databases">
        <authorList>
            <person name="Rodrigo-Torres L."/>
            <person name="Arahal R. D."/>
            <person name="Lucena T."/>
        </authorList>
    </citation>
    <scope>NUCLEOTIDE SEQUENCE [LARGE SCALE GENOMIC DNA]</scope>
    <source>
        <strain evidence="1 2">CECT 30171</strain>
    </source>
</reference>
<protein>
    <recommendedName>
        <fullName evidence="3">HNH endonuclease</fullName>
    </recommendedName>
</protein>
<proteinExistence type="predicted"/>
<evidence type="ECO:0000313" key="2">
    <source>
        <dbReference type="Proteomes" id="UP000680116"/>
    </source>
</evidence>
<keyword evidence="2" id="KW-1185">Reference proteome</keyword>
<dbReference type="EMBL" id="OU015430">
    <property type="protein sequence ID" value="CAG4971969.1"/>
    <property type="molecule type" value="Genomic_DNA"/>
</dbReference>
<dbReference type="Proteomes" id="UP000680116">
    <property type="component" value="Chromosome"/>
</dbReference>